<dbReference type="InterPro" id="IPR006016">
    <property type="entry name" value="UspA"/>
</dbReference>
<dbReference type="AlphaFoldDB" id="A0A0C1LM24"/>
<organism evidence="2 3">
    <name type="scientific">Flavihumibacter solisilvae</name>
    <dbReference type="NCBI Taxonomy" id="1349421"/>
    <lineage>
        <taxon>Bacteria</taxon>
        <taxon>Pseudomonadati</taxon>
        <taxon>Bacteroidota</taxon>
        <taxon>Chitinophagia</taxon>
        <taxon>Chitinophagales</taxon>
        <taxon>Chitinophagaceae</taxon>
        <taxon>Flavihumibacter</taxon>
    </lineage>
</organism>
<evidence type="ECO:0000259" key="1">
    <source>
        <dbReference type="Pfam" id="PF00582"/>
    </source>
</evidence>
<name>A0A0C1LM24_9BACT</name>
<dbReference type="Proteomes" id="UP000031408">
    <property type="component" value="Unassembled WGS sequence"/>
</dbReference>
<protein>
    <recommendedName>
        <fullName evidence="1">UspA domain-containing protein</fullName>
    </recommendedName>
</protein>
<feature type="domain" description="UspA" evidence="1">
    <location>
        <begin position="6"/>
        <end position="131"/>
    </location>
</feature>
<dbReference type="EMBL" id="JSVC01000001">
    <property type="protein sequence ID" value="KIC96383.1"/>
    <property type="molecule type" value="Genomic_DNA"/>
</dbReference>
<evidence type="ECO:0000313" key="2">
    <source>
        <dbReference type="EMBL" id="KIC96383.1"/>
    </source>
</evidence>
<dbReference type="InterPro" id="IPR014729">
    <property type="entry name" value="Rossmann-like_a/b/a_fold"/>
</dbReference>
<dbReference type="Gene3D" id="3.40.50.620">
    <property type="entry name" value="HUPs"/>
    <property type="match status" value="2"/>
</dbReference>
<dbReference type="Pfam" id="PF00582">
    <property type="entry name" value="Usp"/>
    <property type="match status" value="1"/>
</dbReference>
<keyword evidence="3" id="KW-1185">Reference proteome</keyword>
<proteinExistence type="predicted"/>
<comment type="caution">
    <text evidence="2">The sequence shown here is derived from an EMBL/GenBank/DDBJ whole genome shotgun (WGS) entry which is preliminary data.</text>
</comment>
<accession>A0A0C1LM24</accession>
<sequence length="266" mass="29934">MEKLLKQIAIVVDFSDHCVRVLNDIIPLTNELQCDIHLLHIPSISINPDHNAVASLKLMQLQSSFLPKLEKGRLLFCHCETGREEKVIRDYCIRKHIDLVILMQNNRVSLASLVSPVNINRLTVKAHCPVLNLPRPRTINNIRNIVLPVTDVLPLRKIMFATYLAKFNNARIHLVSLSDESPDRGVNKHMLLLKAYQLLKDNTTLPVECHPLTGGNIADTTIEYAERVNADLIVVEPGPEVALPGIINKFFSRLIFSASRIPVMAV</sequence>
<gene>
    <name evidence="2" type="ORF">OI18_01120</name>
</gene>
<dbReference type="OrthoDB" id="644097at2"/>
<dbReference type="SUPFAM" id="SSF52402">
    <property type="entry name" value="Adenine nucleotide alpha hydrolases-like"/>
    <property type="match status" value="2"/>
</dbReference>
<reference evidence="2 3" key="1">
    <citation type="submission" date="2014-11" db="EMBL/GenBank/DDBJ databases">
        <title>Genome sequence of Flavihumibacter solisilvae 3-3.</title>
        <authorList>
            <person name="Zhou G."/>
            <person name="Li M."/>
            <person name="Wang G."/>
        </authorList>
    </citation>
    <scope>NUCLEOTIDE SEQUENCE [LARGE SCALE GENOMIC DNA]</scope>
    <source>
        <strain evidence="2 3">3-3</strain>
    </source>
</reference>
<evidence type="ECO:0000313" key="3">
    <source>
        <dbReference type="Proteomes" id="UP000031408"/>
    </source>
</evidence>
<dbReference type="RefSeq" id="WP_039136285.1">
    <property type="nucleotide sequence ID" value="NZ_JSVC01000001.1"/>
</dbReference>
<dbReference type="STRING" id="1349421.OI18_01120"/>